<protein>
    <submittedName>
        <fullName evidence="1">Uncharacterized protein</fullName>
    </submittedName>
</protein>
<proteinExistence type="predicted"/>
<reference evidence="1 2" key="1">
    <citation type="submission" date="2015-06" db="EMBL/GenBank/DDBJ databases">
        <title>Survival trade-offs in plant roots during colonization by closely related pathogenic and mutualistic fungi.</title>
        <authorList>
            <person name="Hacquard S."/>
            <person name="Kracher B."/>
            <person name="Hiruma K."/>
            <person name="Weinman A."/>
            <person name="Muench P."/>
            <person name="Garrido Oter R."/>
            <person name="Ver Loren van Themaat E."/>
            <person name="Dallerey J.-F."/>
            <person name="Damm U."/>
            <person name="Henrissat B."/>
            <person name="Lespinet O."/>
            <person name="Thon M."/>
            <person name="Kemen E."/>
            <person name="McHardy A.C."/>
            <person name="Schulze-Lefert P."/>
            <person name="O'Connell R.J."/>
        </authorList>
    </citation>
    <scope>NUCLEOTIDE SEQUENCE [LARGE SCALE GENOMIC DNA]</scope>
    <source>
        <strain evidence="1 2">MAFF 238704</strain>
    </source>
</reference>
<accession>A0A166Q7H4</accession>
<gene>
    <name evidence="1" type="ORF">CI238_13068</name>
</gene>
<evidence type="ECO:0000313" key="2">
    <source>
        <dbReference type="Proteomes" id="UP000076584"/>
    </source>
</evidence>
<keyword evidence="2" id="KW-1185">Reference proteome</keyword>
<sequence length="8" mass="824">LLLKGLPA</sequence>
<evidence type="ECO:0000313" key="1">
    <source>
        <dbReference type="EMBL" id="KZL67605.1"/>
    </source>
</evidence>
<dbReference type="Proteomes" id="UP000076584">
    <property type="component" value="Unassembled WGS sequence"/>
</dbReference>
<comment type="caution">
    <text evidence="1">The sequence shown here is derived from an EMBL/GenBank/DDBJ whole genome shotgun (WGS) entry which is preliminary data.</text>
</comment>
<name>A0A166Q7H4_COLIC</name>
<feature type="non-terminal residue" evidence="1">
    <location>
        <position position="1"/>
    </location>
</feature>
<dbReference type="EMBL" id="LFIW01002534">
    <property type="protein sequence ID" value="KZL67605.1"/>
    <property type="molecule type" value="Genomic_DNA"/>
</dbReference>
<organism evidence="1 2">
    <name type="scientific">Colletotrichum incanum</name>
    <name type="common">Soybean anthracnose fungus</name>
    <dbReference type="NCBI Taxonomy" id="1573173"/>
    <lineage>
        <taxon>Eukaryota</taxon>
        <taxon>Fungi</taxon>
        <taxon>Dikarya</taxon>
        <taxon>Ascomycota</taxon>
        <taxon>Pezizomycotina</taxon>
        <taxon>Sordariomycetes</taxon>
        <taxon>Hypocreomycetidae</taxon>
        <taxon>Glomerellales</taxon>
        <taxon>Glomerellaceae</taxon>
        <taxon>Colletotrichum</taxon>
        <taxon>Colletotrichum spaethianum species complex</taxon>
    </lineage>
</organism>